<evidence type="ECO:0000313" key="16">
    <source>
        <dbReference type="EMBL" id="RAI26904.1"/>
    </source>
</evidence>
<gene>
    <name evidence="16" type="ORF">CH339_11995</name>
</gene>
<dbReference type="InterPro" id="IPR005467">
    <property type="entry name" value="His_kinase_dom"/>
</dbReference>
<dbReference type="InterPro" id="IPR036097">
    <property type="entry name" value="HisK_dim/P_sf"/>
</dbReference>
<dbReference type="InterPro" id="IPR003594">
    <property type="entry name" value="HATPase_dom"/>
</dbReference>
<dbReference type="GO" id="GO:0000155">
    <property type="term" value="F:phosphorelay sensor kinase activity"/>
    <property type="evidence" value="ECO:0007669"/>
    <property type="project" value="InterPro"/>
</dbReference>
<dbReference type="Gene3D" id="1.10.1760.20">
    <property type="match status" value="1"/>
</dbReference>
<evidence type="ECO:0000256" key="11">
    <source>
        <dbReference type="ARBA" id="ARBA00023136"/>
    </source>
</evidence>
<dbReference type="Proteomes" id="UP000249299">
    <property type="component" value="Unassembled WGS sequence"/>
</dbReference>
<feature type="transmembrane region" description="Helical" evidence="13">
    <location>
        <begin position="133"/>
        <end position="154"/>
    </location>
</feature>
<dbReference type="InterPro" id="IPR036890">
    <property type="entry name" value="HATPase_C_sf"/>
</dbReference>
<evidence type="ECO:0000256" key="3">
    <source>
        <dbReference type="ARBA" id="ARBA00012438"/>
    </source>
</evidence>
<dbReference type="InterPro" id="IPR004358">
    <property type="entry name" value="Sig_transdc_His_kin-like_C"/>
</dbReference>
<feature type="domain" description="Histidine kinase" evidence="14">
    <location>
        <begin position="333"/>
        <end position="552"/>
    </location>
</feature>
<reference evidence="16 17" key="1">
    <citation type="submission" date="2017-07" db="EMBL/GenBank/DDBJ databases">
        <title>Draft Genome Sequences of Select Purple Nonsulfur Bacteria.</title>
        <authorList>
            <person name="Lasarre B."/>
            <person name="Mckinlay J.B."/>
        </authorList>
    </citation>
    <scope>NUCLEOTIDE SEQUENCE [LARGE SCALE GENOMIC DNA]</scope>
    <source>
        <strain evidence="16 17">DSM 11290</strain>
    </source>
</reference>
<evidence type="ECO:0000256" key="13">
    <source>
        <dbReference type="SAM" id="Phobius"/>
    </source>
</evidence>
<evidence type="ECO:0000256" key="12">
    <source>
        <dbReference type="SAM" id="MobiDB-lite"/>
    </source>
</evidence>
<evidence type="ECO:0000256" key="9">
    <source>
        <dbReference type="ARBA" id="ARBA00022989"/>
    </source>
</evidence>
<feature type="transmembrane region" description="Helical" evidence="13">
    <location>
        <begin position="7"/>
        <end position="25"/>
    </location>
</feature>
<protein>
    <recommendedName>
        <fullName evidence="3">histidine kinase</fullName>
        <ecNumber evidence="3">2.7.13.3</ecNumber>
    </recommendedName>
</protein>
<dbReference type="SUPFAM" id="SSF55785">
    <property type="entry name" value="PYP-like sensor domain (PAS domain)"/>
    <property type="match status" value="1"/>
</dbReference>
<evidence type="ECO:0000256" key="10">
    <source>
        <dbReference type="ARBA" id="ARBA00023012"/>
    </source>
</evidence>
<sequence>MNAIITMVESASVIIVAIMFLAFVGERLERSFWRHSLAFGGMFAVIGLVVMSTPVELIPGVRTDPRNAVVTLSAAFGGPVSAVLTAIPMVLLRLHFGGIGAVPGALSIAAAALSSSAIWYWWRQRRGLDPSQLYLFCQALSVAIVPTLVIYLTTSAPTEIYLRAASLFVPVNFATVLLMGNLVLREYQRRWAVAAHADAQARLQATANDAPGMLFQVELMGENTLLFHYVSNGAYRILGVDPERFMDEPETLARLISEEEMSRLFTLMSDSAQSHEPWAFETKCVHPRGDILWVRAVARLHPSEDDAAIWDGFLYDITEQKRSEQMKNDFIATVSHELRTPLTSIHGALSLMDMGRAGELTVKGKRLVSMAHANSDRLVRLINDILDIERIESGAMPFDIRPTALRSVIDGALEATRSYSAERNTKIVVEDTAPNLTAMVDPDRLNQVLVNLISNAVKFSPPERKVSIRIAQRSGRARIYVSDEGPGIPPEFRSRIFNKFERADASDTQKVGGTGLGLSISKAIVEHLNGEIDFESVEKEGTTFCIDLPALPMETASSSRAKSLPDPGAYDVGADGDDEIASL</sequence>
<comment type="subcellular location">
    <subcellularLocation>
        <location evidence="2">Cell membrane</location>
        <topology evidence="2">Multi-pass membrane protein</topology>
    </subcellularLocation>
</comment>
<accession>A0A327JNI9</accession>
<dbReference type="CDD" id="cd00075">
    <property type="entry name" value="HATPase"/>
    <property type="match status" value="1"/>
</dbReference>
<dbReference type="EC" id="2.7.13.3" evidence="3"/>
<evidence type="ECO:0000256" key="4">
    <source>
        <dbReference type="ARBA" id="ARBA00022475"/>
    </source>
</evidence>
<dbReference type="Gene3D" id="3.30.450.20">
    <property type="entry name" value="PAS domain"/>
    <property type="match status" value="1"/>
</dbReference>
<name>A0A327JNI9_9HYPH</name>
<keyword evidence="17" id="KW-1185">Reference proteome</keyword>
<dbReference type="Pfam" id="PF08447">
    <property type="entry name" value="PAS_3"/>
    <property type="match status" value="1"/>
</dbReference>
<evidence type="ECO:0000256" key="6">
    <source>
        <dbReference type="ARBA" id="ARBA00022679"/>
    </source>
</evidence>
<dbReference type="SUPFAM" id="SSF47384">
    <property type="entry name" value="Homodimeric domain of signal transducing histidine kinase"/>
    <property type="match status" value="1"/>
</dbReference>
<feature type="transmembrane region" description="Helical" evidence="13">
    <location>
        <begin position="98"/>
        <end position="121"/>
    </location>
</feature>
<evidence type="ECO:0000313" key="17">
    <source>
        <dbReference type="Proteomes" id="UP000249299"/>
    </source>
</evidence>
<dbReference type="Pfam" id="PF02518">
    <property type="entry name" value="HATPase_c"/>
    <property type="match status" value="1"/>
</dbReference>
<dbReference type="PRINTS" id="PR00344">
    <property type="entry name" value="BCTRLSENSOR"/>
</dbReference>
<keyword evidence="6" id="KW-0808">Transferase</keyword>
<keyword evidence="8" id="KW-0418">Kinase</keyword>
<dbReference type="InterPro" id="IPR000014">
    <property type="entry name" value="PAS"/>
</dbReference>
<dbReference type="InterPro" id="IPR011620">
    <property type="entry name" value="Sig_transdc_His_kinase_LytS_TM"/>
</dbReference>
<dbReference type="OrthoDB" id="9812260at2"/>
<evidence type="ECO:0000259" key="15">
    <source>
        <dbReference type="PROSITE" id="PS50112"/>
    </source>
</evidence>
<feature type="transmembrane region" description="Helical" evidence="13">
    <location>
        <begin position="160"/>
        <end position="184"/>
    </location>
</feature>
<dbReference type="FunFam" id="3.30.565.10:FF:000006">
    <property type="entry name" value="Sensor histidine kinase WalK"/>
    <property type="match status" value="1"/>
</dbReference>
<dbReference type="RefSeq" id="WP_146610164.1">
    <property type="nucleotide sequence ID" value="NZ_JACIGG010000008.1"/>
</dbReference>
<keyword evidence="5" id="KW-0597">Phosphoprotein</keyword>
<dbReference type="Gene3D" id="3.30.565.10">
    <property type="entry name" value="Histidine kinase-like ATPase, C-terminal domain"/>
    <property type="match status" value="1"/>
</dbReference>
<evidence type="ECO:0000256" key="1">
    <source>
        <dbReference type="ARBA" id="ARBA00000085"/>
    </source>
</evidence>
<dbReference type="GO" id="GO:0071555">
    <property type="term" value="P:cell wall organization"/>
    <property type="evidence" value="ECO:0007669"/>
    <property type="project" value="InterPro"/>
</dbReference>
<evidence type="ECO:0000256" key="5">
    <source>
        <dbReference type="ARBA" id="ARBA00022553"/>
    </source>
</evidence>
<feature type="region of interest" description="Disordered" evidence="12">
    <location>
        <begin position="557"/>
        <end position="583"/>
    </location>
</feature>
<dbReference type="SMART" id="SM00387">
    <property type="entry name" value="HATPase_c"/>
    <property type="match status" value="1"/>
</dbReference>
<dbReference type="SMART" id="SM00388">
    <property type="entry name" value="HisKA"/>
    <property type="match status" value="1"/>
</dbReference>
<dbReference type="EMBL" id="NPEV01000024">
    <property type="protein sequence ID" value="RAI26904.1"/>
    <property type="molecule type" value="Genomic_DNA"/>
</dbReference>
<feature type="domain" description="PAS" evidence="15">
    <location>
        <begin position="199"/>
        <end position="275"/>
    </location>
</feature>
<dbReference type="GO" id="GO:0005886">
    <property type="term" value="C:plasma membrane"/>
    <property type="evidence" value="ECO:0007669"/>
    <property type="project" value="UniProtKB-SubCell"/>
</dbReference>
<dbReference type="PROSITE" id="PS50112">
    <property type="entry name" value="PAS"/>
    <property type="match status" value="1"/>
</dbReference>
<keyword evidence="9 13" id="KW-1133">Transmembrane helix</keyword>
<dbReference type="Pfam" id="PF07694">
    <property type="entry name" value="5TM-5TMR_LYT"/>
    <property type="match status" value="1"/>
</dbReference>
<evidence type="ECO:0000259" key="14">
    <source>
        <dbReference type="PROSITE" id="PS50109"/>
    </source>
</evidence>
<keyword evidence="4" id="KW-1003">Cell membrane</keyword>
<dbReference type="Pfam" id="PF00512">
    <property type="entry name" value="HisKA"/>
    <property type="match status" value="1"/>
</dbReference>
<evidence type="ECO:0000256" key="8">
    <source>
        <dbReference type="ARBA" id="ARBA00022777"/>
    </source>
</evidence>
<dbReference type="InterPro" id="IPR050736">
    <property type="entry name" value="Sensor_HK_Regulatory"/>
</dbReference>
<keyword evidence="7 13" id="KW-0812">Transmembrane</keyword>
<dbReference type="FunFam" id="1.10.287.130:FF:000001">
    <property type="entry name" value="Two-component sensor histidine kinase"/>
    <property type="match status" value="1"/>
</dbReference>
<feature type="compositionally biased region" description="Acidic residues" evidence="12">
    <location>
        <begin position="574"/>
        <end position="583"/>
    </location>
</feature>
<dbReference type="CDD" id="cd00082">
    <property type="entry name" value="HisKA"/>
    <property type="match status" value="1"/>
</dbReference>
<feature type="transmembrane region" description="Helical" evidence="13">
    <location>
        <begin position="69"/>
        <end position="92"/>
    </location>
</feature>
<dbReference type="PANTHER" id="PTHR43711:SF1">
    <property type="entry name" value="HISTIDINE KINASE 1"/>
    <property type="match status" value="1"/>
</dbReference>
<dbReference type="InterPro" id="IPR035965">
    <property type="entry name" value="PAS-like_dom_sf"/>
</dbReference>
<dbReference type="SUPFAM" id="SSF55874">
    <property type="entry name" value="ATPase domain of HSP90 chaperone/DNA topoisomerase II/histidine kinase"/>
    <property type="match status" value="1"/>
</dbReference>
<dbReference type="InterPro" id="IPR003661">
    <property type="entry name" value="HisK_dim/P_dom"/>
</dbReference>
<dbReference type="AlphaFoldDB" id="A0A327JNI9"/>
<dbReference type="PROSITE" id="PS50109">
    <property type="entry name" value="HIS_KIN"/>
    <property type="match status" value="1"/>
</dbReference>
<comment type="caution">
    <text evidence="16">The sequence shown here is derived from an EMBL/GenBank/DDBJ whole genome shotgun (WGS) entry which is preliminary data.</text>
</comment>
<keyword evidence="11 13" id="KW-0472">Membrane</keyword>
<evidence type="ECO:0000256" key="2">
    <source>
        <dbReference type="ARBA" id="ARBA00004651"/>
    </source>
</evidence>
<dbReference type="PANTHER" id="PTHR43711">
    <property type="entry name" value="TWO-COMPONENT HISTIDINE KINASE"/>
    <property type="match status" value="1"/>
</dbReference>
<keyword evidence="10" id="KW-0902">Two-component regulatory system</keyword>
<comment type="catalytic activity">
    <reaction evidence="1">
        <text>ATP + protein L-histidine = ADP + protein N-phospho-L-histidine.</text>
        <dbReference type="EC" id="2.7.13.3"/>
    </reaction>
</comment>
<organism evidence="16 17">
    <name type="scientific">Rhodobium orientis</name>
    <dbReference type="NCBI Taxonomy" id="34017"/>
    <lineage>
        <taxon>Bacteria</taxon>
        <taxon>Pseudomonadati</taxon>
        <taxon>Pseudomonadota</taxon>
        <taxon>Alphaproteobacteria</taxon>
        <taxon>Hyphomicrobiales</taxon>
        <taxon>Rhodobiaceae</taxon>
        <taxon>Rhodobium</taxon>
    </lineage>
</organism>
<dbReference type="InterPro" id="IPR013655">
    <property type="entry name" value="PAS_fold_3"/>
</dbReference>
<feature type="transmembrane region" description="Helical" evidence="13">
    <location>
        <begin position="37"/>
        <end position="57"/>
    </location>
</feature>
<evidence type="ECO:0000256" key="7">
    <source>
        <dbReference type="ARBA" id="ARBA00022692"/>
    </source>
</evidence>
<dbReference type="Gene3D" id="1.10.287.130">
    <property type="match status" value="1"/>
</dbReference>
<proteinExistence type="predicted"/>